<gene>
    <name evidence="1" type="ORF">TNIN_114961</name>
</gene>
<dbReference type="Proteomes" id="UP000886998">
    <property type="component" value="Unassembled WGS sequence"/>
</dbReference>
<comment type="caution">
    <text evidence="1">The sequence shown here is derived from an EMBL/GenBank/DDBJ whole genome shotgun (WGS) entry which is preliminary data.</text>
</comment>
<accession>A0A8X6MHD9</accession>
<name>A0A8X6MHD9_9ARAC</name>
<protein>
    <submittedName>
        <fullName evidence="1">Uncharacterized protein</fullName>
    </submittedName>
</protein>
<dbReference type="EMBL" id="BMAV01026680">
    <property type="protein sequence ID" value="GFS52412.1"/>
    <property type="molecule type" value="Genomic_DNA"/>
</dbReference>
<evidence type="ECO:0000313" key="2">
    <source>
        <dbReference type="Proteomes" id="UP000886998"/>
    </source>
</evidence>
<organism evidence="1 2">
    <name type="scientific">Trichonephila inaurata madagascariensis</name>
    <dbReference type="NCBI Taxonomy" id="2747483"/>
    <lineage>
        <taxon>Eukaryota</taxon>
        <taxon>Metazoa</taxon>
        <taxon>Ecdysozoa</taxon>
        <taxon>Arthropoda</taxon>
        <taxon>Chelicerata</taxon>
        <taxon>Arachnida</taxon>
        <taxon>Araneae</taxon>
        <taxon>Araneomorphae</taxon>
        <taxon>Entelegynae</taxon>
        <taxon>Araneoidea</taxon>
        <taxon>Nephilidae</taxon>
        <taxon>Trichonephila</taxon>
        <taxon>Trichonephila inaurata</taxon>
    </lineage>
</organism>
<dbReference type="AlphaFoldDB" id="A0A8X6MHD9"/>
<keyword evidence="2" id="KW-1185">Reference proteome</keyword>
<sequence>MLYRIKVCLVTPSSTDPEIIIYKPKPECTSVKAHKVVLRTICPQKSSPMGFKMSSLDLRTVKLIVKRKEATCSINRIKQTFCLVDEPYYTETSPSKGNEEIHPETGTRSGKKVRFAVPFKSHRRFDSCGSVADGLLGEELNVFALDRVNDIETIT</sequence>
<proteinExistence type="predicted"/>
<reference evidence="1" key="1">
    <citation type="submission" date="2020-08" db="EMBL/GenBank/DDBJ databases">
        <title>Multicomponent nature underlies the extraordinary mechanical properties of spider dragline silk.</title>
        <authorList>
            <person name="Kono N."/>
            <person name="Nakamura H."/>
            <person name="Mori M."/>
            <person name="Yoshida Y."/>
            <person name="Ohtoshi R."/>
            <person name="Malay A.D."/>
            <person name="Moran D.A.P."/>
            <person name="Tomita M."/>
            <person name="Numata K."/>
            <person name="Arakawa K."/>
        </authorList>
    </citation>
    <scope>NUCLEOTIDE SEQUENCE</scope>
</reference>
<evidence type="ECO:0000313" key="1">
    <source>
        <dbReference type="EMBL" id="GFS52412.1"/>
    </source>
</evidence>